<dbReference type="EMBL" id="ATIT01000085">
    <property type="protein sequence ID" value="EPI12918.1"/>
    <property type="molecule type" value="Genomic_DNA"/>
</dbReference>
<organism evidence="1 2">
    <name type="scientific">Enterococcus faecium SD2A-2</name>
    <dbReference type="NCBI Taxonomy" id="1244154"/>
    <lineage>
        <taxon>Bacteria</taxon>
        <taxon>Bacillati</taxon>
        <taxon>Bacillota</taxon>
        <taxon>Bacilli</taxon>
        <taxon>Lactobacillales</taxon>
        <taxon>Enterococcaceae</taxon>
        <taxon>Enterococcus</taxon>
    </lineage>
</organism>
<sequence>MPRGRIIRGSTSVYFFLAEKTSHSRCKSDENKKSFDPKIKGR</sequence>
<dbReference type="AlphaFoldDB" id="A0AB73A9T4"/>
<protein>
    <submittedName>
        <fullName evidence="1">Uncharacterized protein</fullName>
    </submittedName>
</protein>
<evidence type="ECO:0000313" key="2">
    <source>
        <dbReference type="Proteomes" id="UP000014622"/>
    </source>
</evidence>
<comment type="caution">
    <text evidence="1">The sequence shown here is derived from an EMBL/GenBank/DDBJ whole genome shotgun (WGS) entry which is preliminary data.</text>
</comment>
<accession>A0AB73A9T4</accession>
<dbReference type="Proteomes" id="UP000014622">
    <property type="component" value="Unassembled WGS sequence"/>
</dbReference>
<name>A0AB73A9T4_ENTFC</name>
<evidence type="ECO:0000313" key="1">
    <source>
        <dbReference type="EMBL" id="EPI12918.1"/>
    </source>
</evidence>
<gene>
    <name evidence="1" type="ORF">D356_01373</name>
</gene>
<proteinExistence type="predicted"/>
<reference evidence="1 2" key="1">
    <citation type="submission" date="2013-06" db="EMBL/GenBank/DDBJ databases">
        <authorList>
            <person name="Weinstock G."/>
            <person name="Sodergren E."/>
            <person name="Lobos E.A."/>
            <person name="Fulton L."/>
            <person name="Fulton R."/>
            <person name="Courtney L."/>
            <person name="Fronick C."/>
            <person name="O'Laughlin M."/>
            <person name="Godfrey J."/>
            <person name="Wilson R.M."/>
            <person name="Miner T."/>
            <person name="Farmer C."/>
            <person name="Delehaunty K."/>
            <person name="Cordes M."/>
            <person name="Minx P."/>
            <person name="Tomlinson C."/>
            <person name="Chen J."/>
            <person name="Wollam A."/>
            <person name="Pepin K.H."/>
            <person name="Bhonagiri V."/>
            <person name="Zhang X."/>
            <person name="Warren W."/>
            <person name="Mitreva M."/>
            <person name="Mardis E.R."/>
            <person name="Wilson R.K."/>
        </authorList>
    </citation>
    <scope>NUCLEOTIDE SEQUENCE [LARGE SCALE GENOMIC DNA]</scope>
    <source>
        <strain evidence="1 2">SD2A-2</strain>
    </source>
</reference>